<evidence type="ECO:0000313" key="16">
    <source>
        <dbReference type="Proteomes" id="UP000754750"/>
    </source>
</evidence>
<gene>
    <name evidence="12 15" type="primary">priA</name>
    <name evidence="15" type="ORF">E7512_05170</name>
</gene>
<dbReference type="PANTHER" id="PTHR30580">
    <property type="entry name" value="PRIMOSOMAL PROTEIN N"/>
    <property type="match status" value="1"/>
</dbReference>
<evidence type="ECO:0000256" key="5">
    <source>
        <dbReference type="ARBA" id="ARBA00022801"/>
    </source>
</evidence>
<dbReference type="InterPro" id="IPR041222">
    <property type="entry name" value="PriA_3primeBD"/>
</dbReference>
<dbReference type="InterPro" id="IPR001650">
    <property type="entry name" value="Helicase_C-like"/>
</dbReference>
<feature type="binding site" evidence="12">
    <location>
        <position position="552"/>
    </location>
    <ligand>
        <name>Zn(2+)</name>
        <dbReference type="ChEBI" id="CHEBI:29105"/>
        <label>1</label>
    </ligand>
</feature>
<evidence type="ECO:0000256" key="4">
    <source>
        <dbReference type="ARBA" id="ARBA00022741"/>
    </source>
</evidence>
<protein>
    <recommendedName>
        <fullName evidence="12">Replication restart protein PriA</fullName>
    </recommendedName>
    <alternativeName>
        <fullName evidence="12">ATP-dependent DNA helicase PriA</fullName>
        <ecNumber evidence="12">5.6.2.4</ecNumber>
    </alternativeName>
    <alternativeName>
        <fullName evidence="12">DNA 3'-5' helicase PriA</fullName>
    </alternativeName>
</protein>
<feature type="binding site" evidence="12">
    <location>
        <position position="555"/>
    </location>
    <ligand>
        <name>Zn(2+)</name>
        <dbReference type="ChEBI" id="CHEBI:29105"/>
        <label>1</label>
    </ligand>
</feature>
<dbReference type="InterPro" id="IPR027417">
    <property type="entry name" value="P-loop_NTPase"/>
</dbReference>
<keyword evidence="7 12" id="KW-0862">Zinc</keyword>
<feature type="binding site" evidence="12">
    <location>
        <position position="542"/>
    </location>
    <ligand>
        <name>Zn(2+)</name>
        <dbReference type="ChEBI" id="CHEBI:29105"/>
        <label>2</label>
    </ligand>
</feature>
<organism evidence="15 16">
    <name type="scientific">Faecalispora sporosphaeroides</name>
    <dbReference type="NCBI Taxonomy" id="1549"/>
    <lineage>
        <taxon>Bacteria</taxon>
        <taxon>Bacillati</taxon>
        <taxon>Bacillota</taxon>
        <taxon>Clostridia</taxon>
        <taxon>Eubacteriales</taxon>
        <taxon>Oscillospiraceae</taxon>
        <taxon>Faecalispora</taxon>
    </lineage>
</organism>
<dbReference type="InterPro" id="IPR040498">
    <property type="entry name" value="PriA_CRR"/>
</dbReference>
<feature type="binding site" evidence="12">
    <location>
        <position position="512"/>
    </location>
    <ligand>
        <name>Zn(2+)</name>
        <dbReference type="ChEBI" id="CHEBI:29105"/>
        <label>1</label>
    </ligand>
</feature>
<evidence type="ECO:0000256" key="8">
    <source>
        <dbReference type="ARBA" id="ARBA00022840"/>
    </source>
</evidence>
<dbReference type="Pfam" id="PF00270">
    <property type="entry name" value="DEAD"/>
    <property type="match status" value="1"/>
</dbReference>
<comment type="cofactor">
    <cofactor evidence="12">
        <name>Zn(2+)</name>
        <dbReference type="ChEBI" id="CHEBI:29105"/>
    </cofactor>
    <text evidence="12">Binds 2 zinc ions per subunit.</text>
</comment>
<keyword evidence="9 12" id="KW-0238">DNA-binding</keyword>
<reference evidence="15" key="1">
    <citation type="submission" date="2019-04" db="EMBL/GenBank/DDBJ databases">
        <title>Evolution of Biomass-Degrading Anaerobic Consortia Revealed by Metagenomics.</title>
        <authorList>
            <person name="Peng X."/>
        </authorList>
    </citation>
    <scope>NUCLEOTIDE SEQUENCE</scope>
    <source>
        <strain evidence="15">SIG551</strain>
    </source>
</reference>
<proteinExistence type="inferred from homology"/>
<dbReference type="GO" id="GO:0008270">
    <property type="term" value="F:zinc ion binding"/>
    <property type="evidence" value="ECO:0007669"/>
    <property type="project" value="UniProtKB-UniRule"/>
</dbReference>
<keyword evidence="6 12" id="KW-0347">Helicase</keyword>
<dbReference type="GO" id="GO:0016787">
    <property type="term" value="F:hydrolase activity"/>
    <property type="evidence" value="ECO:0007669"/>
    <property type="project" value="UniProtKB-KW"/>
</dbReference>
<evidence type="ECO:0000259" key="13">
    <source>
        <dbReference type="PROSITE" id="PS51192"/>
    </source>
</evidence>
<name>A0A928KU40_9FIRM</name>
<dbReference type="PANTHER" id="PTHR30580:SF0">
    <property type="entry name" value="PRIMOSOMAL PROTEIN N"/>
    <property type="match status" value="1"/>
</dbReference>
<evidence type="ECO:0000259" key="14">
    <source>
        <dbReference type="PROSITE" id="PS51194"/>
    </source>
</evidence>
<dbReference type="EMBL" id="SVNY01000002">
    <property type="protein sequence ID" value="MBE6832961.1"/>
    <property type="molecule type" value="Genomic_DNA"/>
</dbReference>
<dbReference type="AlphaFoldDB" id="A0A928KU40"/>
<comment type="caution">
    <text evidence="15">The sequence shown here is derived from an EMBL/GenBank/DDBJ whole genome shotgun (WGS) entry which is preliminary data.</text>
</comment>
<dbReference type="EC" id="5.6.2.4" evidence="12"/>
<keyword evidence="2 12" id="KW-0235">DNA replication</keyword>
<dbReference type="GO" id="GO:0006302">
    <property type="term" value="P:double-strand break repair"/>
    <property type="evidence" value="ECO:0007669"/>
    <property type="project" value="InterPro"/>
</dbReference>
<dbReference type="SUPFAM" id="SSF52540">
    <property type="entry name" value="P-loop containing nucleoside triphosphate hydrolases"/>
    <property type="match status" value="2"/>
</dbReference>
<feature type="domain" description="Helicase C-terminal" evidence="14">
    <location>
        <begin position="547"/>
        <end position="706"/>
    </location>
</feature>
<dbReference type="Pfam" id="PF17764">
    <property type="entry name" value="PriA_3primeBD"/>
    <property type="match status" value="1"/>
</dbReference>
<evidence type="ECO:0000256" key="2">
    <source>
        <dbReference type="ARBA" id="ARBA00022705"/>
    </source>
</evidence>
<dbReference type="Proteomes" id="UP000754750">
    <property type="component" value="Unassembled WGS sequence"/>
</dbReference>
<dbReference type="GO" id="GO:0005524">
    <property type="term" value="F:ATP binding"/>
    <property type="evidence" value="ECO:0007669"/>
    <property type="project" value="UniProtKB-UniRule"/>
</dbReference>
<keyword evidence="8 12" id="KW-0067">ATP-binding</keyword>
<accession>A0A928KU40</accession>
<dbReference type="Pfam" id="PF00271">
    <property type="entry name" value="Helicase_C"/>
    <property type="match status" value="1"/>
</dbReference>
<dbReference type="RefSeq" id="WP_326840125.1">
    <property type="nucleotide sequence ID" value="NZ_SVNY01000002.1"/>
</dbReference>
<feature type="binding site" evidence="12">
    <location>
        <position position="524"/>
    </location>
    <ligand>
        <name>Zn(2+)</name>
        <dbReference type="ChEBI" id="CHEBI:29105"/>
        <label>2</label>
    </ligand>
</feature>
<comment type="catalytic activity">
    <reaction evidence="11 12">
        <text>ATP + H2O = ADP + phosphate + H(+)</text>
        <dbReference type="Rhea" id="RHEA:13065"/>
        <dbReference type="ChEBI" id="CHEBI:15377"/>
        <dbReference type="ChEBI" id="CHEBI:15378"/>
        <dbReference type="ChEBI" id="CHEBI:30616"/>
        <dbReference type="ChEBI" id="CHEBI:43474"/>
        <dbReference type="ChEBI" id="CHEBI:456216"/>
        <dbReference type="EC" id="5.6.2.4"/>
    </reaction>
</comment>
<dbReference type="SMART" id="SM00490">
    <property type="entry name" value="HELICc"/>
    <property type="match status" value="1"/>
</dbReference>
<dbReference type="CDD" id="cd18804">
    <property type="entry name" value="SF2_C_priA"/>
    <property type="match status" value="1"/>
</dbReference>
<dbReference type="PROSITE" id="PS51194">
    <property type="entry name" value="HELICASE_CTER"/>
    <property type="match status" value="1"/>
</dbReference>
<dbReference type="InterPro" id="IPR042115">
    <property type="entry name" value="PriA_3primeBD_sf"/>
</dbReference>
<dbReference type="Pfam" id="PF18074">
    <property type="entry name" value="PriA_C"/>
    <property type="match status" value="1"/>
</dbReference>
<dbReference type="GO" id="GO:0043138">
    <property type="term" value="F:3'-5' DNA helicase activity"/>
    <property type="evidence" value="ECO:0007669"/>
    <property type="project" value="UniProtKB-EC"/>
</dbReference>
<dbReference type="GO" id="GO:0006310">
    <property type="term" value="P:DNA recombination"/>
    <property type="evidence" value="ECO:0007669"/>
    <property type="project" value="InterPro"/>
</dbReference>
<feature type="binding site" evidence="12">
    <location>
        <position position="539"/>
    </location>
    <ligand>
        <name>Zn(2+)</name>
        <dbReference type="ChEBI" id="CHEBI:29105"/>
        <label>2</label>
    </ligand>
</feature>
<comment type="similarity">
    <text evidence="12">Belongs to the helicase family. PriA subfamily.</text>
</comment>
<sequence>MEQMTAVGVAVENTAYHFDKEFTYFLPPGMQAAPGCRVMVPFGSGNRGRQGMILSLQSCEQPELLKPITAVLDQTPLLSAEQLRMVPWLRERYFCSLFDAVKLLLPAGINFKISTQYVLAAPKQELSEQDFSETERILLERLSKKAADEAELLQLLDSRNGPLALERLCSLGVIRKESAATRRIGDAMRKMIRLTAEEMPDSLSPKQREVFELLHSIGCVSVKELCYFAGVTVSVPDALVKKGLASYYEEEQFRNPYEKAQESAGEVDVSLSPEQQAAYEGLLGRYRSGAAVSLLYGVTGSGKTQVYLRLIEDVIADGRGVIVMVPEISLTPQTVALFHQRYGRQVAVFHSGLSLGERLDEWKRVKNGQAKIVVGTRSAVFAPFERLGLIVMDEEQEATYKSESAPRYHARDVAKFRCAYHKALLLLCSATPSVETTYFAQRGRYSMVPLPSRYGPAELPQVTIADMNQEILRGNSTAFSGALKEALEETLAKREQAILLLNRRGYHTFAACKACSSVVSCPNCSISLTYHAANHRLMCHYCGYSVPVTRRCPSCGQDEVRFSGAGTQRAEEQLAQLFPQARVLRLDTDSTMGRFSYEKKLSRFKNGEYDMIVGTQMVAKGLDFANVTLVGVLSADQSLYGDDFRCSERSFDLLTQVVGRSGRGSNHGRAIIQTFTPENRVIRLAAAQDYGTFYREEIQFRQAMLYPPFADFVLVGFVGQKEEQVCQASLYFMNLLRNLAGREYSDLPLRVLDPSPALVTKVSNKYRYQLLIKCRNDRRLREMLSRLFIEFSAERRFAQVTAFVDTNPVSAL</sequence>
<comment type="catalytic activity">
    <reaction evidence="12">
        <text>Couples ATP hydrolysis with the unwinding of duplex DNA by translocating in the 3'-5' direction.</text>
        <dbReference type="EC" id="5.6.2.4"/>
    </reaction>
</comment>
<keyword evidence="4 12" id="KW-0547">Nucleotide-binding</keyword>
<dbReference type="InterPro" id="IPR005259">
    <property type="entry name" value="PriA"/>
</dbReference>
<dbReference type="Gene3D" id="3.40.50.300">
    <property type="entry name" value="P-loop containing nucleotide triphosphate hydrolases"/>
    <property type="match status" value="2"/>
</dbReference>
<dbReference type="GO" id="GO:0006270">
    <property type="term" value="P:DNA replication initiation"/>
    <property type="evidence" value="ECO:0007669"/>
    <property type="project" value="TreeGrafter"/>
</dbReference>
<comment type="function">
    <text evidence="12">Initiates the restart of stalled replication forks, which reloads the replicative helicase on sites other than the origin of replication. Recognizes and binds to abandoned replication forks and remodels them to uncover a helicase loading site. Promotes assembly of the primosome at these replication forks.</text>
</comment>
<feature type="binding site" evidence="12">
    <location>
        <position position="521"/>
    </location>
    <ligand>
        <name>Zn(2+)</name>
        <dbReference type="ChEBI" id="CHEBI:29105"/>
        <label>2</label>
    </ligand>
</feature>
<dbReference type="InterPro" id="IPR041236">
    <property type="entry name" value="PriA_C"/>
</dbReference>
<dbReference type="GO" id="GO:1990077">
    <property type="term" value="C:primosome complex"/>
    <property type="evidence" value="ECO:0007669"/>
    <property type="project" value="UniProtKB-UniRule"/>
</dbReference>
<keyword evidence="10 12" id="KW-0413">Isomerase</keyword>
<dbReference type="HAMAP" id="MF_00983">
    <property type="entry name" value="PriA"/>
    <property type="match status" value="1"/>
</dbReference>
<evidence type="ECO:0000256" key="3">
    <source>
        <dbReference type="ARBA" id="ARBA00022723"/>
    </source>
</evidence>
<dbReference type="PROSITE" id="PS51192">
    <property type="entry name" value="HELICASE_ATP_BIND_1"/>
    <property type="match status" value="1"/>
</dbReference>
<feature type="binding site" evidence="12">
    <location>
        <position position="515"/>
    </location>
    <ligand>
        <name>Zn(2+)</name>
        <dbReference type="ChEBI" id="CHEBI:29105"/>
        <label>1</label>
    </ligand>
</feature>
<evidence type="ECO:0000256" key="9">
    <source>
        <dbReference type="ARBA" id="ARBA00023125"/>
    </source>
</evidence>
<comment type="subunit">
    <text evidence="12">Component of the replication restart primosome.</text>
</comment>
<keyword evidence="5 12" id="KW-0378">Hydrolase</keyword>
<evidence type="ECO:0000256" key="6">
    <source>
        <dbReference type="ARBA" id="ARBA00022806"/>
    </source>
</evidence>
<dbReference type="SMART" id="SM00487">
    <property type="entry name" value="DEXDc"/>
    <property type="match status" value="1"/>
</dbReference>
<keyword evidence="1 12" id="KW-0639">Primosome</keyword>
<dbReference type="InterPro" id="IPR014001">
    <property type="entry name" value="Helicase_ATP-bd"/>
</dbReference>
<feature type="domain" description="Helicase ATP-binding" evidence="13">
    <location>
        <begin position="284"/>
        <end position="450"/>
    </location>
</feature>
<evidence type="ECO:0000313" key="15">
    <source>
        <dbReference type="EMBL" id="MBE6832961.1"/>
    </source>
</evidence>
<keyword evidence="3 12" id="KW-0479">Metal-binding</keyword>
<dbReference type="FunFam" id="3.40.50.300:FF:000489">
    <property type="entry name" value="Primosome assembly protein PriA"/>
    <property type="match status" value="1"/>
</dbReference>
<dbReference type="GO" id="GO:0003677">
    <property type="term" value="F:DNA binding"/>
    <property type="evidence" value="ECO:0007669"/>
    <property type="project" value="UniProtKB-UniRule"/>
</dbReference>
<evidence type="ECO:0000256" key="11">
    <source>
        <dbReference type="ARBA" id="ARBA00048988"/>
    </source>
</evidence>
<dbReference type="Pfam" id="PF18319">
    <property type="entry name" value="Zn_ribbon_PriA"/>
    <property type="match status" value="1"/>
</dbReference>
<dbReference type="GO" id="GO:0006269">
    <property type="term" value="P:DNA replication, synthesis of primer"/>
    <property type="evidence" value="ECO:0007669"/>
    <property type="project" value="UniProtKB-KW"/>
</dbReference>
<evidence type="ECO:0000256" key="1">
    <source>
        <dbReference type="ARBA" id="ARBA00022515"/>
    </source>
</evidence>
<dbReference type="InterPro" id="IPR011545">
    <property type="entry name" value="DEAD/DEAH_box_helicase_dom"/>
</dbReference>
<dbReference type="CDD" id="cd17929">
    <property type="entry name" value="DEXHc_priA"/>
    <property type="match status" value="1"/>
</dbReference>
<dbReference type="Gene3D" id="3.40.1440.60">
    <property type="entry name" value="PriA, 3(prime) DNA-binding domain"/>
    <property type="match status" value="1"/>
</dbReference>
<evidence type="ECO:0000256" key="12">
    <source>
        <dbReference type="HAMAP-Rule" id="MF_00983"/>
    </source>
</evidence>
<dbReference type="NCBIfam" id="TIGR00595">
    <property type="entry name" value="priA"/>
    <property type="match status" value="1"/>
</dbReference>
<evidence type="ECO:0000256" key="10">
    <source>
        <dbReference type="ARBA" id="ARBA00023235"/>
    </source>
</evidence>
<evidence type="ECO:0000256" key="7">
    <source>
        <dbReference type="ARBA" id="ARBA00022833"/>
    </source>
</evidence>